<sequence length="65" mass="7444">MKSDKVNLTVRIANLEEFRRLVSEFNQKAQELSSVALELEQFHFKGEIENQAMLTSSNDADSENL</sequence>
<name>A0ABD4VKV5_STRSA</name>
<dbReference type="Proteomes" id="UP001208557">
    <property type="component" value="Unassembled WGS sequence"/>
</dbReference>
<evidence type="ECO:0000313" key="1">
    <source>
        <dbReference type="EMBL" id="MCY7035298.1"/>
    </source>
</evidence>
<dbReference type="EMBL" id="JAKUVJ010000009">
    <property type="protein sequence ID" value="MCY7035298.1"/>
    <property type="molecule type" value="Genomic_DNA"/>
</dbReference>
<accession>A0ABD4VKV5</accession>
<organism evidence="1 2">
    <name type="scientific">Streptococcus sanguinis</name>
    <dbReference type="NCBI Taxonomy" id="1305"/>
    <lineage>
        <taxon>Bacteria</taxon>
        <taxon>Bacillati</taxon>
        <taxon>Bacillota</taxon>
        <taxon>Bacilli</taxon>
        <taxon>Lactobacillales</taxon>
        <taxon>Streptococcaceae</taxon>
        <taxon>Streptococcus</taxon>
    </lineage>
</organism>
<evidence type="ECO:0000313" key="2">
    <source>
        <dbReference type="Proteomes" id="UP001208557"/>
    </source>
</evidence>
<reference evidence="1 2" key="1">
    <citation type="journal article" date="2022" name="Med Res Arch">
        <title>Genomic identification of streptococcal strains and relation to clinical characteristics. A substudy to The Partial Oral Treatment of Endocarditis (POET) Trial.</title>
        <authorList>
            <person name="Christensen J."/>
            <person name="Jensen C."/>
            <person name="Dargis R."/>
            <person name="Nielsen X."/>
            <person name="Pries- Heje M."/>
            <person name="Wiingaard C."/>
            <person name="Ihlemann N."/>
            <person name="Gill S."/>
            <person name="Bruun N."/>
            <person name="Elming H."/>
            <person name="Povlsen J."/>
            <person name="Madsen T."/>
            <person name="Jensen K."/>
            <person name="Fuursted K."/>
            <person name="Ostergaard L."/>
            <person name="Christiansen U."/>
            <person name="Rosenvinge F."/>
            <person name="Helweg-Larsen J."/>
            <person name="Fosbol E."/>
            <person name="Kober L."/>
            <person name="Torp-Pedersen C."/>
            <person name="Tonder N."/>
            <person name="Moser C."/>
            <person name="Iversen K."/>
            <person name="Bundgaard H."/>
        </authorList>
    </citation>
    <scope>NUCLEOTIDE SEQUENCE [LARGE SCALE GENOMIC DNA]</scope>
    <source>
        <strain evidence="1 2">A12055600</strain>
    </source>
</reference>
<gene>
    <name evidence="1" type="ORF">MK406_09470</name>
</gene>
<protein>
    <submittedName>
        <fullName evidence="1">Uncharacterized protein</fullName>
    </submittedName>
</protein>
<proteinExistence type="predicted"/>
<comment type="caution">
    <text evidence="1">The sequence shown here is derived from an EMBL/GenBank/DDBJ whole genome shotgun (WGS) entry which is preliminary data.</text>
</comment>
<dbReference type="RefSeq" id="WP_268686215.1">
    <property type="nucleotide sequence ID" value="NZ_JAKUVJ010000009.1"/>
</dbReference>
<dbReference type="AlphaFoldDB" id="A0ABD4VKV5"/>